<keyword evidence="6" id="KW-1185">Reference proteome</keyword>
<feature type="domain" description="MsrB" evidence="4">
    <location>
        <begin position="1"/>
        <end position="105"/>
    </location>
</feature>
<dbReference type="InterPro" id="IPR011057">
    <property type="entry name" value="Mss4-like_sf"/>
</dbReference>
<sequence length="108" mass="12464">MITVRNQKIDPTQRQQEQGIYNCSRCGEALFEASKKFEVGSGFPSFWAQVGEQVQHRQLDTYGRHRIQLLCQQCGQHLGHLFEDARTPSQLRYCVNANSITFNPEQHP</sequence>
<evidence type="ECO:0000256" key="2">
    <source>
        <dbReference type="ARBA" id="ARBA00023002"/>
    </source>
</evidence>
<proteinExistence type="predicted"/>
<accession>A0ABT3RGM5</accession>
<evidence type="ECO:0000256" key="3">
    <source>
        <dbReference type="ARBA" id="ARBA00048488"/>
    </source>
</evidence>
<evidence type="ECO:0000313" key="5">
    <source>
        <dbReference type="EMBL" id="MCX2740586.1"/>
    </source>
</evidence>
<dbReference type="SUPFAM" id="SSF51316">
    <property type="entry name" value="Mss4-like"/>
    <property type="match status" value="1"/>
</dbReference>
<evidence type="ECO:0000313" key="6">
    <source>
        <dbReference type="Proteomes" id="UP001207228"/>
    </source>
</evidence>
<dbReference type="PANTHER" id="PTHR10173">
    <property type="entry name" value="METHIONINE SULFOXIDE REDUCTASE"/>
    <property type="match status" value="1"/>
</dbReference>
<organism evidence="5 6">
    <name type="scientific">Pontibacter anaerobius</name>
    <dbReference type="NCBI Taxonomy" id="2993940"/>
    <lineage>
        <taxon>Bacteria</taxon>
        <taxon>Pseudomonadati</taxon>
        <taxon>Bacteroidota</taxon>
        <taxon>Cytophagia</taxon>
        <taxon>Cytophagales</taxon>
        <taxon>Hymenobacteraceae</taxon>
        <taxon>Pontibacter</taxon>
    </lineage>
</organism>
<dbReference type="InterPro" id="IPR028427">
    <property type="entry name" value="Met_Sox_Rdtase_MsrB"/>
</dbReference>
<name>A0ABT3RGM5_9BACT</name>
<evidence type="ECO:0000256" key="1">
    <source>
        <dbReference type="ARBA" id="ARBA00012499"/>
    </source>
</evidence>
<comment type="catalytic activity">
    <reaction evidence="3">
        <text>L-methionyl-[protein] + [thioredoxin]-disulfide + H2O = L-methionyl-(R)-S-oxide-[protein] + [thioredoxin]-dithiol</text>
        <dbReference type="Rhea" id="RHEA:24164"/>
        <dbReference type="Rhea" id="RHEA-COMP:10698"/>
        <dbReference type="Rhea" id="RHEA-COMP:10700"/>
        <dbReference type="Rhea" id="RHEA-COMP:12313"/>
        <dbReference type="Rhea" id="RHEA-COMP:12314"/>
        <dbReference type="ChEBI" id="CHEBI:15377"/>
        <dbReference type="ChEBI" id="CHEBI:16044"/>
        <dbReference type="ChEBI" id="CHEBI:29950"/>
        <dbReference type="ChEBI" id="CHEBI:45764"/>
        <dbReference type="ChEBI" id="CHEBI:50058"/>
        <dbReference type="EC" id="1.8.4.12"/>
    </reaction>
</comment>
<dbReference type="RefSeq" id="WP_266052650.1">
    <property type="nucleotide sequence ID" value="NZ_JAPFQO010000007.1"/>
</dbReference>
<dbReference type="Pfam" id="PF01641">
    <property type="entry name" value="SelR"/>
    <property type="match status" value="1"/>
</dbReference>
<keyword evidence="2" id="KW-0560">Oxidoreductase</keyword>
<comment type="caution">
    <text evidence="5">The sequence shown here is derived from an EMBL/GenBank/DDBJ whole genome shotgun (WGS) entry which is preliminary data.</text>
</comment>
<reference evidence="5 6" key="1">
    <citation type="submission" date="2022-11" db="EMBL/GenBank/DDBJ databases">
        <title>The characterization of three novel Bacteroidetes species and genomic analysis of their roles in tidal elemental geochemical cycles.</title>
        <authorList>
            <person name="Ma K.-J."/>
        </authorList>
    </citation>
    <scope>NUCLEOTIDE SEQUENCE [LARGE SCALE GENOMIC DNA]</scope>
    <source>
        <strain evidence="5 6">M82</strain>
    </source>
</reference>
<dbReference type="PANTHER" id="PTHR10173:SF52">
    <property type="entry name" value="METHIONINE-R-SULFOXIDE REDUCTASE B1"/>
    <property type="match status" value="1"/>
</dbReference>
<evidence type="ECO:0000259" key="4">
    <source>
        <dbReference type="PROSITE" id="PS51790"/>
    </source>
</evidence>
<dbReference type="EMBL" id="JAPFQO010000007">
    <property type="protein sequence ID" value="MCX2740586.1"/>
    <property type="molecule type" value="Genomic_DNA"/>
</dbReference>
<dbReference type="PROSITE" id="PS51790">
    <property type="entry name" value="MSRB"/>
    <property type="match status" value="1"/>
</dbReference>
<protein>
    <recommendedName>
        <fullName evidence="1">peptide-methionine (R)-S-oxide reductase</fullName>
        <ecNumber evidence="1">1.8.4.12</ecNumber>
    </recommendedName>
</protein>
<dbReference type="InterPro" id="IPR002579">
    <property type="entry name" value="Met_Sox_Rdtase_MsrB_dom"/>
</dbReference>
<dbReference type="EC" id="1.8.4.12" evidence="1"/>
<gene>
    <name evidence="5" type="ORF">OO017_11560</name>
</gene>
<dbReference type="Proteomes" id="UP001207228">
    <property type="component" value="Unassembled WGS sequence"/>
</dbReference>
<dbReference type="Gene3D" id="2.170.150.20">
    <property type="entry name" value="Peptide methionine sulfoxide reductase"/>
    <property type="match status" value="1"/>
</dbReference>